<dbReference type="EMBL" id="JAXOFX010000005">
    <property type="protein sequence ID" value="MDZ5472186.1"/>
    <property type="molecule type" value="Genomic_DNA"/>
</dbReference>
<keyword evidence="2" id="KW-1185">Reference proteome</keyword>
<dbReference type="Pfam" id="PF09388">
    <property type="entry name" value="SpoOE-like"/>
    <property type="match status" value="1"/>
</dbReference>
<accession>A0ABU5IYJ8</accession>
<gene>
    <name evidence="1" type="ORF">SM124_10540</name>
</gene>
<evidence type="ECO:0000313" key="1">
    <source>
        <dbReference type="EMBL" id="MDZ5472186.1"/>
    </source>
</evidence>
<dbReference type="SUPFAM" id="SSF140500">
    <property type="entry name" value="BAS1536-like"/>
    <property type="match status" value="1"/>
</dbReference>
<proteinExistence type="predicted"/>
<dbReference type="Gene3D" id="4.10.280.10">
    <property type="entry name" value="Helix-loop-helix DNA-binding domain"/>
    <property type="match status" value="1"/>
</dbReference>
<sequence>MDDRLLTQIERKRMELITAGLSKGFTDALTVKLSTELDHLLNQLTKNSELASYQH</sequence>
<dbReference type="InterPro" id="IPR036638">
    <property type="entry name" value="HLH_DNA-bd_sf"/>
</dbReference>
<name>A0ABU5IYJ8_9BACI</name>
<dbReference type="RefSeq" id="WP_322446484.1">
    <property type="nucleotide sequence ID" value="NZ_JAXOFX010000005.1"/>
</dbReference>
<reference evidence="1 2" key="1">
    <citation type="submission" date="2023-11" db="EMBL/GenBank/DDBJ databases">
        <title>Bacillus jintuensis, isolated from a mudflat on the Beibu Gulf coast.</title>
        <authorList>
            <person name="Li M."/>
        </authorList>
    </citation>
    <scope>NUCLEOTIDE SEQUENCE [LARGE SCALE GENOMIC DNA]</scope>
    <source>
        <strain evidence="1 2">31A1R</strain>
    </source>
</reference>
<comment type="caution">
    <text evidence="1">The sequence shown here is derived from an EMBL/GenBank/DDBJ whole genome shotgun (WGS) entry which is preliminary data.</text>
</comment>
<evidence type="ECO:0000313" key="2">
    <source>
        <dbReference type="Proteomes" id="UP001290455"/>
    </source>
</evidence>
<dbReference type="InterPro" id="IPR018540">
    <property type="entry name" value="Spo0E-like"/>
</dbReference>
<organism evidence="1 2">
    <name type="scientific">Robertmurraya mangrovi</name>
    <dbReference type="NCBI Taxonomy" id="3098077"/>
    <lineage>
        <taxon>Bacteria</taxon>
        <taxon>Bacillati</taxon>
        <taxon>Bacillota</taxon>
        <taxon>Bacilli</taxon>
        <taxon>Bacillales</taxon>
        <taxon>Bacillaceae</taxon>
        <taxon>Robertmurraya</taxon>
    </lineage>
</organism>
<dbReference type="Proteomes" id="UP001290455">
    <property type="component" value="Unassembled WGS sequence"/>
</dbReference>
<dbReference type="InterPro" id="IPR037208">
    <property type="entry name" value="Spo0E-like_sf"/>
</dbReference>
<protein>
    <submittedName>
        <fullName evidence="1">Aspartyl-phosphate phosphatase Spo0E family protein</fullName>
    </submittedName>
</protein>